<keyword evidence="3" id="KW-0408">Iron</keyword>
<accession>A0A2I2Y5D0</accession>
<protein>
    <submittedName>
        <fullName evidence="5">Cytochrome b5 domain containing 1</fullName>
    </submittedName>
</protein>
<dbReference type="EMBL" id="CABD030103523">
    <property type="status" value="NOT_ANNOTATED_CDS"/>
    <property type="molecule type" value="Genomic_DNA"/>
</dbReference>
<reference evidence="6" key="1">
    <citation type="submission" date="2011-05" db="EMBL/GenBank/DDBJ databases">
        <title>Insights into the evolution of the great apes provided by the gorilla genome.</title>
        <authorList>
            <person name="Scally A."/>
        </authorList>
    </citation>
    <scope>NUCLEOTIDE SEQUENCE [LARGE SCALE GENOMIC DNA]</scope>
</reference>
<comment type="similarity">
    <text evidence="4">Belongs to the cytochrome b5 family.</text>
</comment>
<dbReference type="PANTHER" id="PTHR21281">
    <property type="entry name" value="CYTOCHROME B5 DOMAIN-CONTAINING PROTEIN 1"/>
    <property type="match status" value="1"/>
</dbReference>
<evidence type="ECO:0000313" key="6">
    <source>
        <dbReference type="Proteomes" id="UP000001519"/>
    </source>
</evidence>
<name>A0A2I2Y5D0_GORGO</name>
<evidence type="ECO:0000256" key="2">
    <source>
        <dbReference type="ARBA" id="ARBA00022723"/>
    </source>
</evidence>
<evidence type="ECO:0000256" key="1">
    <source>
        <dbReference type="ARBA" id="ARBA00022617"/>
    </source>
</evidence>
<keyword evidence="2" id="KW-0479">Metal-binding</keyword>
<evidence type="ECO:0000256" key="4">
    <source>
        <dbReference type="ARBA" id="ARBA00038168"/>
    </source>
</evidence>
<keyword evidence="1" id="KW-0349">Heme</keyword>
<sequence length="100" mass="11843">MPRRGLVAGPDLEYFQRRYFTPAEVGVLESIWEILHRYLPYNSHAASYTWKYEGKNLNMDFTLEENGIRDEEEEFDYLSMDGTLHTPAILLYFNDDLTEL</sequence>
<dbReference type="Bgee" id="ENSGGOG00000015321">
    <property type="expression patterns" value="Expressed in heart and 6 other cell types or tissues"/>
</dbReference>
<reference evidence="5" key="4">
    <citation type="submission" date="2025-09" db="UniProtKB">
        <authorList>
            <consortium name="Ensembl"/>
        </authorList>
    </citation>
    <scope>IDENTIFICATION</scope>
</reference>
<dbReference type="GO" id="GO:0046872">
    <property type="term" value="F:metal ion binding"/>
    <property type="evidence" value="ECO:0007669"/>
    <property type="project" value="UniProtKB-KW"/>
</dbReference>
<keyword evidence="6" id="KW-1185">Reference proteome</keyword>
<organism evidence="5 6">
    <name type="scientific">Gorilla gorilla gorilla</name>
    <name type="common">Western lowland gorilla</name>
    <dbReference type="NCBI Taxonomy" id="9595"/>
    <lineage>
        <taxon>Eukaryota</taxon>
        <taxon>Metazoa</taxon>
        <taxon>Chordata</taxon>
        <taxon>Craniata</taxon>
        <taxon>Vertebrata</taxon>
        <taxon>Euteleostomi</taxon>
        <taxon>Mammalia</taxon>
        <taxon>Eutheria</taxon>
        <taxon>Euarchontoglires</taxon>
        <taxon>Primates</taxon>
        <taxon>Haplorrhini</taxon>
        <taxon>Catarrhini</taxon>
        <taxon>Hominidae</taxon>
        <taxon>Gorilla</taxon>
    </lineage>
</organism>
<proteinExistence type="inferred from homology"/>
<reference evidence="5 6" key="2">
    <citation type="journal article" date="2012" name="Nature">
        <title>Insights into hominid evolution from the gorilla genome sequence.</title>
        <authorList>
            <person name="Scally A."/>
            <person name="Dutheil J.Y."/>
            <person name="Hillier L.W."/>
            <person name="Jordan G.E."/>
            <person name="Goodhead I."/>
            <person name="Herrero J."/>
            <person name="Hobolth A."/>
            <person name="Lappalainen T."/>
            <person name="Mailund T."/>
            <person name="Marques-Bonet T."/>
            <person name="McCarthy S."/>
            <person name="Montgomery S.H."/>
            <person name="Schwalie P.C."/>
            <person name="Tang Y.A."/>
            <person name="Ward M.C."/>
            <person name="Xue Y."/>
            <person name="Yngvadottir B."/>
            <person name="Alkan C."/>
            <person name="Andersen L.N."/>
            <person name="Ayub Q."/>
            <person name="Ball E.V."/>
            <person name="Beal K."/>
            <person name="Bradley B.J."/>
            <person name="Chen Y."/>
            <person name="Clee C.M."/>
            <person name="Fitzgerald S."/>
            <person name="Graves T.A."/>
            <person name="Gu Y."/>
            <person name="Heath P."/>
            <person name="Heger A."/>
            <person name="Karakoc E."/>
            <person name="Kolb-Kokocinski A."/>
            <person name="Laird G.K."/>
            <person name="Lunter G."/>
            <person name="Meader S."/>
            <person name="Mort M."/>
            <person name="Mullikin J.C."/>
            <person name="Munch K."/>
            <person name="O'Connor T.D."/>
            <person name="Phillips A.D."/>
            <person name="Prado-Martinez J."/>
            <person name="Rogers A.S."/>
            <person name="Sajjadian S."/>
            <person name="Schmidt D."/>
            <person name="Shaw K."/>
            <person name="Simpson J.T."/>
            <person name="Stenson P.D."/>
            <person name="Turner D.J."/>
            <person name="Vigilant L."/>
            <person name="Vilella A.J."/>
            <person name="Whitener W."/>
            <person name="Zhu B."/>
            <person name="Cooper D.N."/>
            <person name="de Jong P."/>
            <person name="Dermitzakis E.T."/>
            <person name="Eichler E.E."/>
            <person name="Flicek P."/>
            <person name="Goldman N."/>
            <person name="Mundy N.I."/>
            <person name="Ning Z."/>
            <person name="Odom D.T."/>
            <person name="Ponting C.P."/>
            <person name="Quail M.A."/>
            <person name="Ryder O.A."/>
            <person name="Searle S.M."/>
            <person name="Warren W.C."/>
            <person name="Wilson R.K."/>
            <person name="Schierup M.H."/>
            <person name="Rogers J."/>
            <person name="Tyler-Smith C."/>
            <person name="Durbin R."/>
        </authorList>
    </citation>
    <scope>NUCLEOTIDE SEQUENCE [LARGE SCALE GENOMIC DNA]</scope>
</reference>
<dbReference type="SMR" id="A0A2I2Y5D0"/>
<dbReference type="AlphaFoldDB" id="A0A2I2Y5D0"/>
<dbReference type="Proteomes" id="UP000001519">
    <property type="component" value="Chromosome 17"/>
</dbReference>
<reference evidence="5" key="3">
    <citation type="submission" date="2025-08" db="UniProtKB">
        <authorList>
            <consortium name="Ensembl"/>
        </authorList>
    </citation>
    <scope>IDENTIFICATION</scope>
</reference>
<gene>
    <name evidence="5" type="primary">LOC101138079</name>
</gene>
<evidence type="ECO:0000313" key="5">
    <source>
        <dbReference type="Ensembl" id="ENSGGOP00000030097.1"/>
    </source>
</evidence>
<dbReference type="InterPro" id="IPR052320">
    <property type="entry name" value="Cytochrome_b5_domain"/>
</dbReference>
<dbReference type="Ensembl" id="ENSGGOT00000048611.1">
    <property type="protein sequence ID" value="ENSGGOP00000030097.1"/>
    <property type="gene ID" value="ENSGGOG00000015321.3"/>
</dbReference>
<evidence type="ECO:0000256" key="3">
    <source>
        <dbReference type="ARBA" id="ARBA00023004"/>
    </source>
</evidence>
<dbReference type="GeneTree" id="ENSGT00440000037582"/>
<dbReference type="PANTHER" id="PTHR21281:SF0">
    <property type="entry name" value="CYTOCHROME B5 DOMAIN-CONTAINING PROTEIN 1"/>
    <property type="match status" value="1"/>
</dbReference>